<sequence length="235" mass="26041">MVMPTHANCHLGLTNSPQIHVHKRYSATMCHALYSQVTIRYFSTNLWAAPVATTTLLIHQRPRAASAQRQELCLRTPRCCLRHGTLGVSSATSAQPSAPRGPALEGSCIGRVLLLQRYPWAFLRHLPSHFQVLSISWGKGWELFQSPQARVGSGETTGRRECKREGSEDFGEFSISQCGHGETEPISHILKGCFNHFGHDHSLPCSYDCRISLNMDLLQAQVPLIGVQISAPQCQ</sequence>
<gene>
    <name evidence="1" type="ORF">AV530_000180</name>
</gene>
<name>A0A1V4K9D4_PATFA</name>
<organism evidence="1 2">
    <name type="scientific">Patagioenas fasciata monilis</name>
    <dbReference type="NCBI Taxonomy" id="372326"/>
    <lineage>
        <taxon>Eukaryota</taxon>
        <taxon>Metazoa</taxon>
        <taxon>Chordata</taxon>
        <taxon>Craniata</taxon>
        <taxon>Vertebrata</taxon>
        <taxon>Euteleostomi</taxon>
        <taxon>Archelosauria</taxon>
        <taxon>Archosauria</taxon>
        <taxon>Dinosauria</taxon>
        <taxon>Saurischia</taxon>
        <taxon>Theropoda</taxon>
        <taxon>Coelurosauria</taxon>
        <taxon>Aves</taxon>
        <taxon>Neognathae</taxon>
        <taxon>Neoaves</taxon>
        <taxon>Columbimorphae</taxon>
        <taxon>Columbiformes</taxon>
        <taxon>Columbidae</taxon>
        <taxon>Patagioenas</taxon>
    </lineage>
</organism>
<proteinExistence type="predicted"/>
<dbReference type="Proteomes" id="UP000190648">
    <property type="component" value="Unassembled WGS sequence"/>
</dbReference>
<evidence type="ECO:0000313" key="2">
    <source>
        <dbReference type="Proteomes" id="UP000190648"/>
    </source>
</evidence>
<reference evidence="1 2" key="1">
    <citation type="submission" date="2016-02" db="EMBL/GenBank/DDBJ databases">
        <title>Band-tailed pigeon sequencing and assembly.</title>
        <authorList>
            <person name="Soares A.E."/>
            <person name="Novak B.J."/>
            <person name="Rice E.S."/>
            <person name="O'Connell B."/>
            <person name="Chang D."/>
            <person name="Weber S."/>
            <person name="Shapiro B."/>
        </authorList>
    </citation>
    <scope>NUCLEOTIDE SEQUENCE [LARGE SCALE GENOMIC DNA]</scope>
    <source>
        <strain evidence="1">BTP2013</strain>
        <tissue evidence="1">Blood</tissue>
    </source>
</reference>
<keyword evidence="2" id="KW-1185">Reference proteome</keyword>
<dbReference type="EMBL" id="LSYS01004127">
    <property type="protein sequence ID" value="OPJ81034.1"/>
    <property type="molecule type" value="Genomic_DNA"/>
</dbReference>
<protein>
    <submittedName>
        <fullName evidence="1">Uncharacterized protein</fullName>
    </submittedName>
</protein>
<accession>A0A1V4K9D4</accession>
<dbReference type="AlphaFoldDB" id="A0A1V4K9D4"/>
<comment type="caution">
    <text evidence="1">The sequence shown here is derived from an EMBL/GenBank/DDBJ whole genome shotgun (WGS) entry which is preliminary data.</text>
</comment>
<evidence type="ECO:0000313" key="1">
    <source>
        <dbReference type="EMBL" id="OPJ81034.1"/>
    </source>
</evidence>